<keyword evidence="1" id="KW-0812">Transmembrane</keyword>
<sequence>MVLLCVIERITQFVVYVAVSQVTYALLSALACGLREFILRA</sequence>
<gene>
    <name evidence="2" type="ORF">BN1044_03424</name>
</gene>
<keyword evidence="1" id="KW-1133">Transmembrane helix</keyword>
<reference evidence="2 3" key="1">
    <citation type="submission" date="2016-09" db="EMBL/GenBank/DDBJ databases">
        <authorList>
            <person name="Capua I."/>
            <person name="De Benedictis P."/>
            <person name="Joannis T."/>
            <person name="Lombin L.H."/>
            <person name="Cattoli G."/>
        </authorList>
    </citation>
    <scope>NUCLEOTIDE SEQUENCE [LARGE SCALE GENOMIC DNA]</scope>
    <source>
        <strain evidence="2 3">GB001</strain>
    </source>
</reference>
<evidence type="ECO:0000313" key="3">
    <source>
        <dbReference type="Proteomes" id="UP000094844"/>
    </source>
</evidence>
<dbReference type="AlphaFoldDB" id="A0A1C6Z4A1"/>
<feature type="transmembrane region" description="Helical" evidence="1">
    <location>
        <begin position="13"/>
        <end position="34"/>
    </location>
</feature>
<proteinExistence type="predicted"/>
<dbReference type="EMBL" id="FMIQ01000062">
    <property type="protein sequence ID" value="SCM53927.1"/>
    <property type="molecule type" value="Genomic_DNA"/>
</dbReference>
<evidence type="ECO:0000313" key="2">
    <source>
        <dbReference type="EMBL" id="SCM53927.1"/>
    </source>
</evidence>
<evidence type="ECO:0000256" key="1">
    <source>
        <dbReference type="SAM" id="Phobius"/>
    </source>
</evidence>
<accession>A0A1C6Z4A1</accession>
<protein>
    <submittedName>
        <fullName evidence="2">Uncharacterized protein</fullName>
    </submittedName>
</protein>
<dbReference type="Proteomes" id="UP000094844">
    <property type="component" value="Unassembled WGS sequence"/>
</dbReference>
<organism evidence="2 3">
    <name type="scientific">Hafnia alvei</name>
    <dbReference type="NCBI Taxonomy" id="569"/>
    <lineage>
        <taxon>Bacteria</taxon>
        <taxon>Pseudomonadati</taxon>
        <taxon>Pseudomonadota</taxon>
        <taxon>Gammaproteobacteria</taxon>
        <taxon>Enterobacterales</taxon>
        <taxon>Hafniaceae</taxon>
        <taxon>Hafnia</taxon>
    </lineage>
</organism>
<keyword evidence="1" id="KW-0472">Membrane</keyword>
<name>A0A1C6Z4A1_HAFAL</name>